<dbReference type="GO" id="GO:0000774">
    <property type="term" value="F:adenyl-nucleotide exchange factor activity"/>
    <property type="evidence" value="ECO:0007669"/>
    <property type="project" value="InterPro"/>
</dbReference>
<gene>
    <name evidence="10" type="primary">grpE</name>
    <name evidence="14" type="ORF">DFR31_0669</name>
</gene>
<evidence type="ECO:0000313" key="14">
    <source>
        <dbReference type="EMBL" id="RLK50763.1"/>
    </source>
</evidence>
<dbReference type="GO" id="GO:0006457">
    <property type="term" value="P:protein folding"/>
    <property type="evidence" value="ECO:0007669"/>
    <property type="project" value="InterPro"/>
</dbReference>
<dbReference type="HAMAP" id="MF_01151">
    <property type="entry name" value="GrpE"/>
    <property type="match status" value="1"/>
</dbReference>
<accession>A0A498C607</accession>
<evidence type="ECO:0000256" key="3">
    <source>
        <dbReference type="ARBA" id="ARBA00011738"/>
    </source>
</evidence>
<comment type="similarity">
    <text evidence="2 10 12">Belongs to the GrpE family.</text>
</comment>
<evidence type="ECO:0000256" key="1">
    <source>
        <dbReference type="ARBA" id="ARBA00004496"/>
    </source>
</evidence>
<keyword evidence="4 10" id="KW-0963">Cytoplasm</keyword>
<comment type="subunit">
    <text evidence="3 10">Homodimer.</text>
</comment>
<dbReference type="FunFam" id="2.30.22.10:FF:000001">
    <property type="entry name" value="Protein GrpE"/>
    <property type="match status" value="1"/>
</dbReference>
<dbReference type="NCBIfam" id="NF010738">
    <property type="entry name" value="PRK14140.1"/>
    <property type="match status" value="1"/>
</dbReference>
<comment type="caution">
    <text evidence="14">The sequence shown here is derived from an EMBL/GenBank/DDBJ whole genome shotgun (WGS) entry which is preliminary data.</text>
</comment>
<dbReference type="PROSITE" id="PS01071">
    <property type="entry name" value="GRPE"/>
    <property type="match status" value="1"/>
</dbReference>
<evidence type="ECO:0000313" key="15">
    <source>
        <dbReference type="Proteomes" id="UP000275461"/>
    </source>
</evidence>
<evidence type="ECO:0000256" key="9">
    <source>
        <dbReference type="ARBA" id="ARBA00076414"/>
    </source>
</evidence>
<dbReference type="SUPFAM" id="SSF51064">
    <property type="entry name" value="Head domain of nucleotide exchange factor GrpE"/>
    <property type="match status" value="1"/>
</dbReference>
<name>A0A498C607_9GAMM</name>
<feature type="compositionally biased region" description="Acidic residues" evidence="13">
    <location>
        <begin position="29"/>
        <end position="45"/>
    </location>
</feature>
<dbReference type="GO" id="GO:0005829">
    <property type="term" value="C:cytosol"/>
    <property type="evidence" value="ECO:0007669"/>
    <property type="project" value="TreeGrafter"/>
</dbReference>
<dbReference type="Gene3D" id="2.30.22.10">
    <property type="entry name" value="Head domain of nucleotide exchange factor GrpE"/>
    <property type="match status" value="1"/>
</dbReference>
<dbReference type="CDD" id="cd00446">
    <property type="entry name" value="GrpE"/>
    <property type="match status" value="1"/>
</dbReference>
<sequence length="213" mass="23671">MSDKQREAERKQAEEEARSEAQTAGNDEQTPEEGNEAAEEAADEVAELRQALEQAQAKAEENWNECLRARAEMQNIQRRAQADVEKARKYAVEKIAGDLLGVKDSLEMGVKAATDEGADPQKLLEGSELTLKMLSQVLERFNVEEVNPEGERFNPEYHEAVAAQPSHQHEPNTVLNVMQKGYALHDRVLRPAMVVVSQKAPEPPQSGSIDEQA</sequence>
<evidence type="ECO:0000256" key="7">
    <source>
        <dbReference type="ARBA" id="ARBA00053401"/>
    </source>
</evidence>
<dbReference type="GO" id="GO:0051082">
    <property type="term" value="F:unfolded protein binding"/>
    <property type="evidence" value="ECO:0007669"/>
    <property type="project" value="TreeGrafter"/>
</dbReference>
<dbReference type="AlphaFoldDB" id="A0A498C607"/>
<keyword evidence="5 10" id="KW-0346">Stress response</keyword>
<dbReference type="InterPro" id="IPR000740">
    <property type="entry name" value="GrpE"/>
</dbReference>
<evidence type="ECO:0000256" key="2">
    <source>
        <dbReference type="ARBA" id="ARBA00009054"/>
    </source>
</evidence>
<evidence type="ECO:0000256" key="6">
    <source>
        <dbReference type="ARBA" id="ARBA00023186"/>
    </source>
</evidence>
<dbReference type="NCBIfam" id="NF010748">
    <property type="entry name" value="PRK14150.1"/>
    <property type="match status" value="1"/>
</dbReference>
<comment type="subcellular location">
    <subcellularLocation>
        <location evidence="1 10">Cytoplasm</location>
    </subcellularLocation>
</comment>
<dbReference type="Proteomes" id="UP000275461">
    <property type="component" value="Unassembled WGS sequence"/>
</dbReference>
<comment type="function">
    <text evidence="7 10 11">Participates actively in the response to hyperosmotic and heat shock by preventing the aggregation of stress-denatured proteins, in association with DnaK and GrpE. It is the nucleotide exchange factor for DnaK and may function as a thermosensor. Unfolded proteins bind initially to DnaJ; upon interaction with the DnaJ-bound protein, DnaK hydrolyzes its bound ATP, resulting in the formation of a stable complex. GrpE releases ADP from DnaK; ATP binding to DnaK triggers the release of the substrate protein, thus completing the reaction cycle. Several rounds of ATP-dependent interactions between DnaJ, DnaK and GrpE are required for fully efficient folding.</text>
</comment>
<dbReference type="InterPro" id="IPR009012">
    <property type="entry name" value="GrpE_head"/>
</dbReference>
<dbReference type="GO" id="GO:0051087">
    <property type="term" value="F:protein-folding chaperone binding"/>
    <property type="evidence" value="ECO:0007669"/>
    <property type="project" value="InterPro"/>
</dbReference>
<dbReference type="SUPFAM" id="SSF58014">
    <property type="entry name" value="Coiled-coil domain of nucleotide exchange factor GrpE"/>
    <property type="match status" value="1"/>
</dbReference>
<dbReference type="OrthoDB" id="9789811at2"/>
<dbReference type="PRINTS" id="PR00773">
    <property type="entry name" value="GRPEPROTEIN"/>
</dbReference>
<dbReference type="PANTHER" id="PTHR21237">
    <property type="entry name" value="GRPE PROTEIN"/>
    <property type="match status" value="1"/>
</dbReference>
<dbReference type="Pfam" id="PF01025">
    <property type="entry name" value="GrpE"/>
    <property type="match status" value="1"/>
</dbReference>
<keyword evidence="15" id="KW-1185">Reference proteome</keyword>
<evidence type="ECO:0000256" key="12">
    <source>
        <dbReference type="RuleBase" id="RU004478"/>
    </source>
</evidence>
<keyword evidence="6 10" id="KW-0143">Chaperone</keyword>
<organism evidence="14 15">
    <name type="scientific">Alkalispirillum mobile</name>
    <dbReference type="NCBI Taxonomy" id="85925"/>
    <lineage>
        <taxon>Bacteria</taxon>
        <taxon>Pseudomonadati</taxon>
        <taxon>Pseudomonadota</taxon>
        <taxon>Gammaproteobacteria</taxon>
        <taxon>Chromatiales</taxon>
        <taxon>Ectothiorhodospiraceae</taxon>
        <taxon>Alkalispirillum</taxon>
    </lineage>
</organism>
<evidence type="ECO:0000256" key="8">
    <source>
        <dbReference type="ARBA" id="ARBA00072274"/>
    </source>
</evidence>
<dbReference type="RefSeq" id="WP_121441224.1">
    <property type="nucleotide sequence ID" value="NZ_RCDA01000001.1"/>
</dbReference>
<proteinExistence type="inferred from homology"/>
<reference evidence="14 15" key="1">
    <citation type="submission" date="2018-10" db="EMBL/GenBank/DDBJ databases">
        <title>Genomic Encyclopedia of Type Strains, Phase IV (KMG-IV): sequencing the most valuable type-strain genomes for metagenomic binning, comparative biology and taxonomic classification.</title>
        <authorList>
            <person name="Goeker M."/>
        </authorList>
    </citation>
    <scope>NUCLEOTIDE SEQUENCE [LARGE SCALE GENOMIC DNA]</scope>
    <source>
        <strain evidence="14 15">DSM 12769</strain>
    </source>
</reference>
<evidence type="ECO:0000256" key="5">
    <source>
        <dbReference type="ARBA" id="ARBA00023016"/>
    </source>
</evidence>
<evidence type="ECO:0000256" key="11">
    <source>
        <dbReference type="RuleBase" id="RU000639"/>
    </source>
</evidence>
<evidence type="ECO:0000256" key="4">
    <source>
        <dbReference type="ARBA" id="ARBA00022490"/>
    </source>
</evidence>
<evidence type="ECO:0000256" key="13">
    <source>
        <dbReference type="SAM" id="MobiDB-lite"/>
    </source>
</evidence>
<feature type="compositionally biased region" description="Low complexity" evidence="13">
    <location>
        <begin position="48"/>
        <end position="57"/>
    </location>
</feature>
<dbReference type="Gene3D" id="3.90.20.20">
    <property type="match status" value="1"/>
</dbReference>
<dbReference type="EMBL" id="RCDA01000001">
    <property type="protein sequence ID" value="RLK50763.1"/>
    <property type="molecule type" value="Genomic_DNA"/>
</dbReference>
<feature type="region of interest" description="Disordered" evidence="13">
    <location>
        <begin position="1"/>
        <end position="61"/>
    </location>
</feature>
<evidence type="ECO:0000256" key="10">
    <source>
        <dbReference type="HAMAP-Rule" id="MF_01151"/>
    </source>
</evidence>
<dbReference type="GO" id="GO:0042803">
    <property type="term" value="F:protein homodimerization activity"/>
    <property type="evidence" value="ECO:0007669"/>
    <property type="project" value="InterPro"/>
</dbReference>
<protein>
    <recommendedName>
        <fullName evidence="8 10">Protein GrpE</fullName>
    </recommendedName>
    <alternativeName>
        <fullName evidence="9 10">HSP-70 cofactor</fullName>
    </alternativeName>
</protein>
<dbReference type="PANTHER" id="PTHR21237:SF23">
    <property type="entry name" value="GRPE PROTEIN HOMOLOG, MITOCHONDRIAL"/>
    <property type="match status" value="1"/>
</dbReference>
<dbReference type="NCBIfam" id="NF010737">
    <property type="entry name" value="PRK14139.1"/>
    <property type="match status" value="1"/>
</dbReference>
<dbReference type="InterPro" id="IPR013805">
    <property type="entry name" value="GrpE_CC"/>
</dbReference>
<feature type="compositionally biased region" description="Basic and acidic residues" evidence="13">
    <location>
        <begin position="1"/>
        <end position="19"/>
    </location>
</feature>